<sequence>MKESYFKSVVMIERLHRLFLDVVRTELDRLDIRDINNVQCLVLYNIGKGQVTVGELTNRGYYLGSNVSYNLRKMVQNGYLVQEPSAHDRRSSHVRLSPKGVELHSKLDSIFKMHADSLKTVGIQDDHVGLLDETLHRLETFWTSLMKSEARR</sequence>
<dbReference type="PROSITE" id="PS50995">
    <property type="entry name" value="HTH_MARR_2"/>
    <property type="match status" value="1"/>
</dbReference>
<organism evidence="5 6">
    <name type="scientific">Candidatus Odyssella acanthamoebae</name>
    <dbReference type="NCBI Taxonomy" id="91604"/>
    <lineage>
        <taxon>Bacteria</taxon>
        <taxon>Pseudomonadati</taxon>
        <taxon>Pseudomonadota</taxon>
        <taxon>Alphaproteobacteria</taxon>
        <taxon>Holosporales</taxon>
        <taxon>Candidatus Paracaedibacteraceae</taxon>
        <taxon>Candidatus Odyssella</taxon>
    </lineage>
</organism>
<dbReference type="GO" id="GO:0003677">
    <property type="term" value="F:DNA binding"/>
    <property type="evidence" value="ECO:0007669"/>
    <property type="project" value="UniProtKB-KW"/>
</dbReference>
<dbReference type="Gene3D" id="1.10.10.10">
    <property type="entry name" value="Winged helix-like DNA-binding domain superfamily/Winged helix DNA-binding domain"/>
    <property type="match status" value="1"/>
</dbReference>
<feature type="domain" description="HTH marR-type" evidence="4">
    <location>
        <begin position="2"/>
        <end position="140"/>
    </location>
</feature>
<dbReference type="InterPro" id="IPR023187">
    <property type="entry name" value="Tscrpt_reg_MarR-type_CS"/>
</dbReference>
<dbReference type="SMART" id="SM00347">
    <property type="entry name" value="HTH_MARR"/>
    <property type="match status" value="1"/>
</dbReference>
<dbReference type="Pfam" id="PF13463">
    <property type="entry name" value="HTH_27"/>
    <property type="match status" value="1"/>
</dbReference>
<protein>
    <submittedName>
        <fullName evidence="5">MarR family transcriptional regulator</fullName>
    </submittedName>
</protein>
<dbReference type="AlphaFoldDB" id="A0A077AYE9"/>
<dbReference type="GO" id="GO:0006950">
    <property type="term" value="P:response to stress"/>
    <property type="evidence" value="ECO:0007669"/>
    <property type="project" value="TreeGrafter"/>
</dbReference>
<dbReference type="STRING" id="91604.ID47_01895"/>
<dbReference type="InterPro" id="IPR036390">
    <property type="entry name" value="WH_DNA-bd_sf"/>
</dbReference>
<dbReference type="PANTHER" id="PTHR33164">
    <property type="entry name" value="TRANSCRIPTIONAL REGULATOR, MARR FAMILY"/>
    <property type="match status" value="1"/>
</dbReference>
<keyword evidence="3" id="KW-0804">Transcription</keyword>
<evidence type="ECO:0000313" key="6">
    <source>
        <dbReference type="Proteomes" id="UP000028926"/>
    </source>
</evidence>
<reference evidence="5 6" key="1">
    <citation type="submission" date="2014-07" db="EMBL/GenBank/DDBJ databases">
        <title>Comparative genomic insights into amoeba endosymbionts belonging to the families of Holosporaceae and Candidatus Midichloriaceae within Rickettsiales.</title>
        <authorList>
            <person name="Wang Z."/>
            <person name="Wu M."/>
        </authorList>
    </citation>
    <scope>NUCLEOTIDE SEQUENCE [LARGE SCALE GENOMIC DNA]</scope>
    <source>
        <strain evidence="5">PRA3</strain>
    </source>
</reference>
<dbReference type="InterPro" id="IPR036388">
    <property type="entry name" value="WH-like_DNA-bd_sf"/>
</dbReference>
<keyword evidence="6" id="KW-1185">Reference proteome</keyword>
<dbReference type="RefSeq" id="WP_051908416.1">
    <property type="nucleotide sequence ID" value="NZ_CP008941.1"/>
</dbReference>
<accession>A0A077AYE9</accession>
<dbReference type="PROSITE" id="PS01117">
    <property type="entry name" value="HTH_MARR_1"/>
    <property type="match status" value="1"/>
</dbReference>
<keyword evidence="1" id="KW-0805">Transcription regulation</keyword>
<evidence type="ECO:0000259" key="4">
    <source>
        <dbReference type="PROSITE" id="PS50995"/>
    </source>
</evidence>
<evidence type="ECO:0000313" key="5">
    <source>
        <dbReference type="EMBL" id="AIK95755.1"/>
    </source>
</evidence>
<proteinExistence type="predicted"/>
<dbReference type="PANTHER" id="PTHR33164:SF102">
    <property type="entry name" value="TRANSCRIPTIONAL REGULATORY PROTEIN"/>
    <property type="match status" value="1"/>
</dbReference>
<dbReference type="EMBL" id="CP008941">
    <property type="protein sequence ID" value="AIK95755.1"/>
    <property type="molecule type" value="Genomic_DNA"/>
</dbReference>
<dbReference type="OrthoDB" id="9793286at2"/>
<dbReference type="HOGENOM" id="CLU_109241_0_0_5"/>
<keyword evidence="2" id="KW-0238">DNA-binding</keyword>
<dbReference type="InterPro" id="IPR039422">
    <property type="entry name" value="MarR/SlyA-like"/>
</dbReference>
<dbReference type="Proteomes" id="UP000028926">
    <property type="component" value="Chromosome"/>
</dbReference>
<gene>
    <name evidence="5" type="ORF">ID47_01895</name>
</gene>
<dbReference type="KEGG" id="paca:ID47_01895"/>
<dbReference type="SUPFAM" id="SSF46785">
    <property type="entry name" value="Winged helix' DNA-binding domain"/>
    <property type="match status" value="1"/>
</dbReference>
<evidence type="ECO:0000256" key="3">
    <source>
        <dbReference type="ARBA" id="ARBA00023163"/>
    </source>
</evidence>
<evidence type="ECO:0000256" key="1">
    <source>
        <dbReference type="ARBA" id="ARBA00023015"/>
    </source>
</evidence>
<evidence type="ECO:0000256" key="2">
    <source>
        <dbReference type="ARBA" id="ARBA00023125"/>
    </source>
</evidence>
<dbReference type="GO" id="GO:0003700">
    <property type="term" value="F:DNA-binding transcription factor activity"/>
    <property type="evidence" value="ECO:0007669"/>
    <property type="project" value="InterPro"/>
</dbReference>
<dbReference type="InterPro" id="IPR000835">
    <property type="entry name" value="HTH_MarR-typ"/>
</dbReference>
<dbReference type="eggNOG" id="COG1846">
    <property type="taxonomic scope" value="Bacteria"/>
</dbReference>
<name>A0A077AYE9_9PROT</name>